<dbReference type="PROSITE" id="PS50076">
    <property type="entry name" value="DNAJ_2"/>
    <property type="match status" value="1"/>
</dbReference>
<feature type="region of interest" description="Disordered" evidence="1">
    <location>
        <begin position="61"/>
        <end position="82"/>
    </location>
</feature>
<evidence type="ECO:0000313" key="4">
    <source>
        <dbReference type="Proteomes" id="UP000216339"/>
    </source>
</evidence>
<name>A0A271J2U4_9BACT</name>
<evidence type="ECO:0000256" key="1">
    <source>
        <dbReference type="SAM" id="MobiDB-lite"/>
    </source>
</evidence>
<dbReference type="PANTHER" id="PTHR24074">
    <property type="entry name" value="CO-CHAPERONE PROTEIN DJLA"/>
    <property type="match status" value="1"/>
</dbReference>
<dbReference type="SUPFAM" id="SSF46565">
    <property type="entry name" value="Chaperone J-domain"/>
    <property type="match status" value="1"/>
</dbReference>
<dbReference type="InterPro" id="IPR050817">
    <property type="entry name" value="DjlA_DnaK_co-chaperone"/>
</dbReference>
<organism evidence="3 4">
    <name type="scientific">Rubrivirga marina</name>
    <dbReference type="NCBI Taxonomy" id="1196024"/>
    <lineage>
        <taxon>Bacteria</taxon>
        <taxon>Pseudomonadati</taxon>
        <taxon>Rhodothermota</taxon>
        <taxon>Rhodothermia</taxon>
        <taxon>Rhodothermales</taxon>
        <taxon>Rubricoccaceae</taxon>
        <taxon>Rubrivirga</taxon>
    </lineage>
</organism>
<reference evidence="3 4" key="1">
    <citation type="submission" date="2016-11" db="EMBL/GenBank/DDBJ databases">
        <title>Study of marine rhodopsin-containing bacteria.</title>
        <authorList>
            <person name="Yoshizawa S."/>
            <person name="Kumagai Y."/>
            <person name="Kogure K."/>
        </authorList>
    </citation>
    <scope>NUCLEOTIDE SEQUENCE [LARGE SCALE GENOMIC DNA]</scope>
    <source>
        <strain evidence="3 4">SAORIC-28</strain>
    </source>
</reference>
<evidence type="ECO:0000313" key="3">
    <source>
        <dbReference type="EMBL" id="PAP77836.1"/>
    </source>
</evidence>
<dbReference type="SMART" id="SM00271">
    <property type="entry name" value="DnaJ"/>
    <property type="match status" value="1"/>
</dbReference>
<evidence type="ECO:0000259" key="2">
    <source>
        <dbReference type="PROSITE" id="PS50076"/>
    </source>
</evidence>
<comment type="caution">
    <text evidence="3">The sequence shown here is derived from an EMBL/GenBank/DDBJ whole genome shotgun (WGS) entry which is preliminary data.</text>
</comment>
<proteinExistence type="predicted"/>
<keyword evidence="4" id="KW-1185">Reference proteome</keyword>
<protein>
    <recommendedName>
        <fullName evidence="2">J domain-containing protein</fullName>
    </recommendedName>
</protein>
<feature type="domain" description="J" evidence="2">
    <location>
        <begin position="6"/>
        <end position="71"/>
    </location>
</feature>
<accession>A0A271J2U4</accession>
<dbReference type="RefSeq" id="WP_179299687.1">
    <property type="nucleotide sequence ID" value="NZ_MQWD01000001.1"/>
</dbReference>
<dbReference type="InterPro" id="IPR036869">
    <property type="entry name" value="J_dom_sf"/>
</dbReference>
<dbReference type="EMBL" id="MQWD01000001">
    <property type="protein sequence ID" value="PAP77836.1"/>
    <property type="molecule type" value="Genomic_DNA"/>
</dbReference>
<dbReference type="Pfam" id="PF00226">
    <property type="entry name" value="DnaJ"/>
    <property type="match status" value="1"/>
</dbReference>
<dbReference type="AlphaFoldDB" id="A0A271J2U4"/>
<sequence length="162" mass="18429">MDGSRDPFRVLSLSYDADSEDVRRAFRRLARRTHPDRGGSTEAFHRVRAAYNVLAEDLEGERRRWQTPREGPPTRAASPAGLDRRTYPTCLVRIGRQRDGRRRVEYDVGSRPPVWRPVATPPPGGECRLRVEATEAMPAFGVWVVPLDAHRFRCVFGPHPDA</sequence>
<dbReference type="Gene3D" id="1.10.287.110">
    <property type="entry name" value="DnaJ domain"/>
    <property type="match status" value="1"/>
</dbReference>
<gene>
    <name evidence="3" type="ORF">BSZ37_16000</name>
</gene>
<dbReference type="Proteomes" id="UP000216339">
    <property type="component" value="Unassembled WGS sequence"/>
</dbReference>
<dbReference type="InterPro" id="IPR001623">
    <property type="entry name" value="DnaJ_domain"/>
</dbReference>